<accession>A0AA38SCH0</accession>
<comment type="caution">
    <text evidence="5">The sequence shown here is derived from an EMBL/GenBank/DDBJ whole genome shotgun (WGS) entry which is preliminary data.</text>
</comment>
<feature type="compositionally biased region" description="Basic and acidic residues" evidence="3">
    <location>
        <begin position="18"/>
        <end position="32"/>
    </location>
</feature>
<feature type="compositionally biased region" description="Low complexity" evidence="3">
    <location>
        <begin position="151"/>
        <end position="167"/>
    </location>
</feature>
<feature type="compositionally biased region" description="Acidic residues" evidence="3">
    <location>
        <begin position="311"/>
        <end position="334"/>
    </location>
</feature>
<dbReference type="SUPFAM" id="SSF50729">
    <property type="entry name" value="PH domain-like"/>
    <property type="match status" value="1"/>
</dbReference>
<feature type="compositionally biased region" description="Basic and acidic residues" evidence="3">
    <location>
        <begin position="122"/>
        <end position="141"/>
    </location>
</feature>
<feature type="compositionally biased region" description="Basic and acidic residues" evidence="3">
    <location>
        <begin position="89"/>
        <end position="99"/>
    </location>
</feature>
<dbReference type="InterPro" id="IPR011993">
    <property type="entry name" value="PH-like_dom_sf"/>
</dbReference>
<feature type="compositionally biased region" description="Gly residues" evidence="3">
    <location>
        <begin position="259"/>
        <end position="276"/>
    </location>
</feature>
<evidence type="ECO:0000313" key="5">
    <source>
        <dbReference type="EMBL" id="KAJ9162250.1"/>
    </source>
</evidence>
<dbReference type="PROSITE" id="PS50196">
    <property type="entry name" value="RANBD1"/>
    <property type="match status" value="1"/>
</dbReference>
<evidence type="ECO:0000256" key="3">
    <source>
        <dbReference type="SAM" id="MobiDB-lite"/>
    </source>
</evidence>
<dbReference type="SMART" id="SM00160">
    <property type="entry name" value="RanBD"/>
    <property type="match status" value="1"/>
</dbReference>
<feature type="region of interest" description="Disordered" evidence="3">
    <location>
        <begin position="1"/>
        <end position="181"/>
    </location>
</feature>
<evidence type="ECO:0000256" key="1">
    <source>
        <dbReference type="ARBA" id="ARBA00004123"/>
    </source>
</evidence>
<feature type="compositionally biased region" description="Low complexity" evidence="3">
    <location>
        <begin position="277"/>
        <end position="291"/>
    </location>
</feature>
<gene>
    <name evidence="5" type="ORF">NKR19_g1435</name>
</gene>
<protein>
    <submittedName>
        <fullName evidence="5">PH domain-like protein</fullName>
    </submittedName>
</protein>
<evidence type="ECO:0000313" key="6">
    <source>
        <dbReference type="Proteomes" id="UP001174691"/>
    </source>
</evidence>
<feature type="compositionally biased region" description="Polar residues" evidence="3">
    <location>
        <begin position="210"/>
        <end position="229"/>
    </location>
</feature>
<comment type="subcellular location">
    <subcellularLocation>
        <location evidence="1">Nucleus</location>
    </subcellularLocation>
</comment>
<dbReference type="PANTHER" id="PTHR23138">
    <property type="entry name" value="RAN BINDING PROTEIN"/>
    <property type="match status" value="1"/>
</dbReference>
<keyword evidence="6" id="KW-1185">Reference proteome</keyword>
<dbReference type="InterPro" id="IPR000156">
    <property type="entry name" value="Ran_bind_dom"/>
</dbReference>
<feature type="domain" description="RanBD1" evidence="4">
    <location>
        <begin position="347"/>
        <end position="466"/>
    </location>
</feature>
<name>A0AA38SCH0_9PEZI</name>
<sequence>MADDPQRLDSEPANTQPAKEDAQTTAARRELKQTTISDGGNKAEQPSQDSSEPSEDEAERTKTPESKTKESPQDDLRELVSSPKKKRAHDQLDEHRDDVEQSSAANASTDKATGSATVGIADRSEPQKKRARDENGGDESSRPTSPSGSTAPAKPSDAKDTAASATTDKTDDKPQQTSSSAFANSAFGKLASSTASPFGTIGAAGKSVFSGGSSQPTFGSLNGGVTQSPFAAAGPPKLSFGPPGGGTAGKSGATSPFGGLNGGQSSGFGSVLGGGSPFSSGLPGSKLSSFGKPGEVFKSDKPARPFGAPESDSEDENEDEEGEEGSDDEEGAEHDDDKQKENKGGEEPKVSSDDKKKPKLQKVVVDDGEKGEVTLLQVRAKMFQMEKGVGWKERGAGMLKVNVPQSSVEFDEQGLPRPETFDASVLDEDPMPDGSKGRKSVRLIMRQDHTLRVILNTVILPAMDFQLNQKLKASLVLFMAFDGPQVQQVQMKMSEVNALNFTNLMRTIQHGLRDA</sequence>
<proteinExistence type="predicted"/>
<keyword evidence="2" id="KW-0539">Nucleus</keyword>
<dbReference type="AlphaFoldDB" id="A0AA38SCH0"/>
<dbReference type="PANTHER" id="PTHR23138:SF142">
    <property type="entry name" value="RAN-BINDING PROTEIN 3B-RELATED"/>
    <property type="match status" value="1"/>
</dbReference>
<feature type="compositionally biased region" description="Polar residues" evidence="3">
    <location>
        <begin position="101"/>
        <end position="116"/>
    </location>
</feature>
<dbReference type="Proteomes" id="UP001174691">
    <property type="component" value="Unassembled WGS sequence"/>
</dbReference>
<organism evidence="5 6">
    <name type="scientific">Coniochaeta hoffmannii</name>
    <dbReference type="NCBI Taxonomy" id="91930"/>
    <lineage>
        <taxon>Eukaryota</taxon>
        <taxon>Fungi</taxon>
        <taxon>Dikarya</taxon>
        <taxon>Ascomycota</taxon>
        <taxon>Pezizomycotina</taxon>
        <taxon>Sordariomycetes</taxon>
        <taxon>Sordariomycetidae</taxon>
        <taxon>Coniochaetales</taxon>
        <taxon>Coniochaetaceae</taxon>
        <taxon>Coniochaeta</taxon>
    </lineage>
</organism>
<reference evidence="5" key="1">
    <citation type="submission" date="2022-07" db="EMBL/GenBank/DDBJ databases">
        <title>Fungi with potential for degradation of polypropylene.</title>
        <authorList>
            <person name="Gostincar C."/>
        </authorList>
    </citation>
    <scope>NUCLEOTIDE SEQUENCE</scope>
    <source>
        <strain evidence="5">EXF-13287</strain>
    </source>
</reference>
<feature type="compositionally biased region" description="Basic and acidic residues" evidence="3">
    <location>
        <begin position="1"/>
        <end position="10"/>
    </location>
</feature>
<evidence type="ECO:0000256" key="2">
    <source>
        <dbReference type="ARBA" id="ARBA00023242"/>
    </source>
</evidence>
<feature type="region of interest" description="Disordered" evidence="3">
    <location>
        <begin position="201"/>
        <end position="364"/>
    </location>
</feature>
<dbReference type="GO" id="GO:0005634">
    <property type="term" value="C:nucleus"/>
    <property type="evidence" value="ECO:0007669"/>
    <property type="project" value="UniProtKB-SubCell"/>
</dbReference>
<dbReference type="InterPro" id="IPR045255">
    <property type="entry name" value="RanBP1-like"/>
</dbReference>
<dbReference type="Gene3D" id="2.30.29.30">
    <property type="entry name" value="Pleckstrin-homology domain (PH domain)/Phosphotyrosine-binding domain (PTB)"/>
    <property type="match status" value="1"/>
</dbReference>
<feature type="compositionally biased region" description="Basic and acidic residues" evidence="3">
    <location>
        <begin position="335"/>
        <end position="356"/>
    </location>
</feature>
<feature type="compositionally biased region" description="Basic and acidic residues" evidence="3">
    <location>
        <begin position="59"/>
        <end position="78"/>
    </location>
</feature>
<evidence type="ECO:0000259" key="4">
    <source>
        <dbReference type="PROSITE" id="PS50196"/>
    </source>
</evidence>
<dbReference type="EMBL" id="JANBVN010000013">
    <property type="protein sequence ID" value="KAJ9162250.1"/>
    <property type="molecule type" value="Genomic_DNA"/>
</dbReference>